<dbReference type="Pfam" id="PF18203">
    <property type="entry name" value="IPTL-CTERM"/>
    <property type="match status" value="1"/>
</dbReference>
<organism evidence="3 4">
    <name type="scientific">Lampropedia puyangensis</name>
    <dbReference type="NCBI Taxonomy" id="1330072"/>
    <lineage>
        <taxon>Bacteria</taxon>
        <taxon>Pseudomonadati</taxon>
        <taxon>Pseudomonadota</taxon>
        <taxon>Betaproteobacteria</taxon>
        <taxon>Burkholderiales</taxon>
        <taxon>Comamonadaceae</taxon>
        <taxon>Lampropedia</taxon>
    </lineage>
</organism>
<accession>A0A4S8ESB3</accession>
<dbReference type="EMBL" id="STFG01000031">
    <property type="protein sequence ID" value="THT96394.1"/>
    <property type="molecule type" value="Genomic_DNA"/>
</dbReference>
<sequence length="42" mass="4211">AAVAAPTVQPVPGLGTWALAALALLMACAAGARPWRRAKVRG</sequence>
<protein>
    <submittedName>
        <fullName evidence="3">IPTL-CTERM sorting domain-containing protein</fullName>
    </submittedName>
</protein>
<keyword evidence="1" id="KW-0812">Transmembrane</keyword>
<evidence type="ECO:0000313" key="4">
    <source>
        <dbReference type="Proteomes" id="UP000308917"/>
    </source>
</evidence>
<comment type="caution">
    <text evidence="3">The sequence shown here is derived from an EMBL/GenBank/DDBJ whole genome shotgun (WGS) entry which is preliminary data.</text>
</comment>
<feature type="transmembrane region" description="Helical" evidence="1">
    <location>
        <begin position="14"/>
        <end position="32"/>
    </location>
</feature>
<reference evidence="3 4" key="1">
    <citation type="journal article" date="2015" name="Antonie Van Leeuwenhoek">
        <title>Lampropedia puyangensis sp. nov., isolated from symptomatic bark of Populus ? euramericana canker and emended description of Lampropedia hyalina (Ehrenberg 1832) Lee et al. 2004.</title>
        <authorList>
            <person name="Li Y."/>
            <person name="Wang T."/>
            <person name="Piao C.G."/>
            <person name="Wang L.F."/>
            <person name="Tian G.Z."/>
            <person name="Zhu T.H."/>
            <person name="Guo M.W."/>
        </authorList>
    </citation>
    <scope>NUCLEOTIDE SEQUENCE [LARGE SCALE GENOMIC DNA]</scope>
    <source>
        <strain evidence="3 4">2-bin</strain>
    </source>
</reference>
<dbReference type="InterPro" id="IPR026442">
    <property type="entry name" value="IPTL_CTERM"/>
</dbReference>
<keyword evidence="1" id="KW-1133">Transmembrane helix</keyword>
<gene>
    <name evidence="3" type="ORF">E9531_16280</name>
</gene>
<evidence type="ECO:0000259" key="2">
    <source>
        <dbReference type="Pfam" id="PF18203"/>
    </source>
</evidence>
<dbReference type="NCBIfam" id="TIGR04174">
    <property type="entry name" value="IPTL_CTERM"/>
    <property type="match status" value="1"/>
</dbReference>
<dbReference type="Proteomes" id="UP000308917">
    <property type="component" value="Unassembled WGS sequence"/>
</dbReference>
<dbReference type="AlphaFoldDB" id="A0A4S8ESB3"/>
<evidence type="ECO:0000256" key="1">
    <source>
        <dbReference type="SAM" id="Phobius"/>
    </source>
</evidence>
<name>A0A4S8ESB3_9BURK</name>
<feature type="non-terminal residue" evidence="3">
    <location>
        <position position="1"/>
    </location>
</feature>
<keyword evidence="4" id="KW-1185">Reference proteome</keyword>
<keyword evidence="1" id="KW-0472">Membrane</keyword>
<evidence type="ECO:0000313" key="3">
    <source>
        <dbReference type="EMBL" id="THT96394.1"/>
    </source>
</evidence>
<proteinExistence type="predicted"/>
<feature type="domain" description="IPTL-CTERM protein sorting" evidence="2">
    <location>
        <begin position="9"/>
        <end position="37"/>
    </location>
</feature>